<protein>
    <submittedName>
        <fullName evidence="1">Uncharacterized protein</fullName>
    </submittedName>
</protein>
<dbReference type="Proteomes" id="UP000325434">
    <property type="component" value="Unassembled WGS sequence"/>
</dbReference>
<proteinExistence type="predicted"/>
<dbReference type="AlphaFoldDB" id="A0A5N6GYX8"/>
<name>A0A5N6GYX8_ASPFL</name>
<evidence type="ECO:0000313" key="1">
    <source>
        <dbReference type="EMBL" id="KAB8247491.1"/>
    </source>
</evidence>
<organism evidence="1">
    <name type="scientific">Aspergillus flavus</name>
    <dbReference type="NCBI Taxonomy" id="5059"/>
    <lineage>
        <taxon>Eukaryota</taxon>
        <taxon>Fungi</taxon>
        <taxon>Dikarya</taxon>
        <taxon>Ascomycota</taxon>
        <taxon>Pezizomycotina</taxon>
        <taxon>Eurotiomycetes</taxon>
        <taxon>Eurotiomycetidae</taxon>
        <taxon>Eurotiales</taxon>
        <taxon>Aspergillaceae</taxon>
        <taxon>Aspergillus</taxon>
        <taxon>Aspergillus subgen. Circumdati</taxon>
    </lineage>
</organism>
<reference evidence="1" key="1">
    <citation type="submission" date="2019-04" db="EMBL/GenBank/DDBJ databases">
        <title>Friends and foes A comparative genomics study of 23 Aspergillus species from section Flavi.</title>
        <authorList>
            <consortium name="DOE Joint Genome Institute"/>
            <person name="Kjaerbolling I."/>
            <person name="Vesth T."/>
            <person name="Frisvad J.C."/>
            <person name="Nybo J.L."/>
            <person name="Theobald S."/>
            <person name="Kildgaard S."/>
            <person name="Isbrandt T."/>
            <person name="Kuo A."/>
            <person name="Sato A."/>
            <person name="Lyhne E.K."/>
            <person name="Kogle M.E."/>
            <person name="Wiebenga A."/>
            <person name="Kun R.S."/>
            <person name="Lubbers R.J."/>
            <person name="Makela M.R."/>
            <person name="Barry K."/>
            <person name="Chovatia M."/>
            <person name="Clum A."/>
            <person name="Daum C."/>
            <person name="Haridas S."/>
            <person name="He G."/>
            <person name="LaButti K."/>
            <person name="Lipzen A."/>
            <person name="Mondo S."/>
            <person name="Riley R."/>
            <person name="Salamov A."/>
            <person name="Simmons B.A."/>
            <person name="Magnuson J.K."/>
            <person name="Henrissat B."/>
            <person name="Mortensen U.H."/>
            <person name="Larsen T.O."/>
            <person name="Devries R.P."/>
            <person name="Grigoriev I.V."/>
            <person name="Machida M."/>
            <person name="Baker S.E."/>
            <person name="Andersen M.R."/>
        </authorList>
    </citation>
    <scope>NUCLEOTIDE SEQUENCE [LARGE SCALE GENOMIC DNA]</scope>
    <source>
        <strain evidence="1">CBS 121.62</strain>
    </source>
</reference>
<sequence length="151" mass="17494">MALDLNLLSSTHFESNLFILDSLDINDRKESGAKRLALTVRLKYRYRVIGTWVFGSETLPGTYRVIARLNWTTTSILLSWRLSPTRAGDLYFVCVQMFEIYVSSVMIAKLSLLQEVYEHYARYALVRHVGKRMLLECTTSLKSTWVKHDLP</sequence>
<accession>A0A5N6GYX8</accession>
<gene>
    <name evidence="1" type="ORF">BDV35DRAFT_351154</name>
</gene>
<dbReference type="EMBL" id="ML734589">
    <property type="protein sequence ID" value="KAB8247491.1"/>
    <property type="molecule type" value="Genomic_DNA"/>
</dbReference>